<organism evidence="6 7">
    <name type="scientific">Janthinobacterium fluminis</name>
    <dbReference type="NCBI Taxonomy" id="2987524"/>
    <lineage>
        <taxon>Bacteria</taxon>
        <taxon>Pseudomonadati</taxon>
        <taxon>Pseudomonadota</taxon>
        <taxon>Betaproteobacteria</taxon>
        <taxon>Burkholderiales</taxon>
        <taxon>Oxalobacteraceae</taxon>
        <taxon>Janthinobacterium</taxon>
    </lineage>
</organism>
<evidence type="ECO:0000259" key="4">
    <source>
        <dbReference type="PROSITE" id="PS50075"/>
    </source>
</evidence>
<dbReference type="InterPro" id="IPR020806">
    <property type="entry name" value="PKS_PP-bd"/>
</dbReference>
<dbReference type="CDD" id="cd08953">
    <property type="entry name" value="KR_2_SDR_x"/>
    <property type="match status" value="1"/>
</dbReference>
<dbReference type="InterPro" id="IPR016035">
    <property type="entry name" value="Acyl_Trfase/lysoPLipase"/>
</dbReference>
<dbReference type="InterPro" id="IPR016036">
    <property type="entry name" value="Malonyl_transacylase_ACP-bd"/>
</dbReference>
<dbReference type="InterPro" id="IPR016039">
    <property type="entry name" value="Thiolase-like"/>
</dbReference>
<dbReference type="PROSITE" id="PS00606">
    <property type="entry name" value="KS3_1"/>
    <property type="match status" value="1"/>
</dbReference>
<dbReference type="Pfam" id="PF16197">
    <property type="entry name" value="KAsynt_C_assoc"/>
    <property type="match status" value="1"/>
</dbReference>
<protein>
    <submittedName>
        <fullName evidence="6">SDR family NAD(P)-dependent oxidoreductase</fullName>
    </submittedName>
</protein>
<comment type="caution">
    <text evidence="6">The sequence shown here is derived from an EMBL/GenBank/DDBJ whole genome shotgun (WGS) entry which is preliminary data.</text>
</comment>
<dbReference type="InterPro" id="IPR020841">
    <property type="entry name" value="PKS_Beta-ketoAc_synthase_dom"/>
</dbReference>
<dbReference type="InterPro" id="IPR006162">
    <property type="entry name" value="Ppantetheine_attach_site"/>
</dbReference>
<dbReference type="SMART" id="SM00822">
    <property type="entry name" value="PKS_KR"/>
    <property type="match status" value="1"/>
</dbReference>
<dbReference type="PROSITE" id="PS52004">
    <property type="entry name" value="KS3_2"/>
    <property type="match status" value="1"/>
</dbReference>
<evidence type="ECO:0000256" key="2">
    <source>
        <dbReference type="ARBA" id="ARBA00022553"/>
    </source>
</evidence>
<accession>A0ABT5K7F4</accession>
<dbReference type="InterPro" id="IPR014043">
    <property type="entry name" value="Acyl_transferase_dom"/>
</dbReference>
<feature type="domain" description="Ketosynthase family 3 (KS3)" evidence="5">
    <location>
        <begin position="12"/>
        <end position="441"/>
    </location>
</feature>
<dbReference type="InterPro" id="IPR018201">
    <property type="entry name" value="Ketoacyl_synth_AS"/>
</dbReference>
<dbReference type="Pfam" id="PF00698">
    <property type="entry name" value="Acyl_transf_1"/>
    <property type="match status" value="1"/>
</dbReference>
<dbReference type="SMART" id="SM00827">
    <property type="entry name" value="PKS_AT"/>
    <property type="match status" value="1"/>
</dbReference>
<name>A0ABT5K7F4_9BURK</name>
<dbReference type="SUPFAM" id="SSF52151">
    <property type="entry name" value="FabD/lysophospholipase-like"/>
    <property type="match status" value="1"/>
</dbReference>
<dbReference type="PANTHER" id="PTHR43775:SF51">
    <property type="entry name" value="INACTIVE PHENOLPHTHIOCEROL SYNTHESIS POLYKETIDE SYNTHASE TYPE I PKS1-RELATED"/>
    <property type="match status" value="1"/>
</dbReference>
<evidence type="ECO:0000256" key="1">
    <source>
        <dbReference type="ARBA" id="ARBA00022450"/>
    </source>
</evidence>
<dbReference type="SUPFAM" id="SSF51735">
    <property type="entry name" value="NAD(P)-binding Rossmann-fold domains"/>
    <property type="match status" value="2"/>
</dbReference>
<dbReference type="SUPFAM" id="SSF47336">
    <property type="entry name" value="ACP-like"/>
    <property type="match status" value="1"/>
</dbReference>
<sequence length="1511" mass="158733">MNHPTQHDETSGVEIAIVGLTGRFPGAADVDAFWRNIRDGVESVSVFSDEELRGRGVGAGMLADPGYVKAGVVLDGMEQFDAGFFGYSPRDAEQLDPQQRVFLETAWHALEHAGYAGAAAPGLTGVYAGSGSNLYLMRNLLPGVDWHGSDIASLLGLMNGNDQGSLATRVAYKLDLRGPAVSVQTACSTSLVAVHLACRSLLNYETDLALAGGVWLNLLQDAGYRYQPGAILSPDGHCRAFDAAAAGTVIGSGAGVVVLKRLAEALHDGDTIHAVIKGSALNNDGALKMAYSAPSVDGQADVIQAAQAMAGVPADSIGYVEAHGTGTTLGDPVEIAALTQAFRAGTQRRGYCAIGSVKTNIGHLDAAAGVAGLIKTVLALQHRTLPPSLNFEQANAQIDFAASPFYVNTQARPWPAGATRRRAGVSSFGMGGTNAHVLLEEAPPAAADEGGAAGAMHMLMLSARSAAALDCAVGQLAGHLERHPEQALADVAHTLYAGRKRFAHRAVALGRDHADAVLALSQPAAQFFSGQALAGQPTVAFLFPGQGAQHVDMGRALYQGEAVVREAVDRCSELLASRLGLDLRALLYPAAGDEAAAAAHLEQTAITQPALFVLEYAMAQLWISRGVQPDAMLGHSIGEYVAACLAGVFSLEDALAIVAERGRLLQATQAGAMLAVRLPEADLRAYLDDGCDLAAVNAADSCVLSGPGAAIDAAERELAGRGVGVRRLHVSHAFHSALMEPVLGEFEALLRRVEMRAPRIPFISNLSGQWITAQEACSPAYWVRHVRGTVRFADGLNTLLESAGRILLEVGPGDTLSGLARRHPLAAARPVLATQCHPARRAQNADQPARCLAQLWVAGVELDAAALGVTGRRRVALPGYPFERQAYWIAPAAAAAPAKRDMPDWFYAPVWKRGAPLAPAGADDGQRGLALVLSDAHGLGEQLLAQLRLRGRQVVLLERGAGFERLDPHRYAVRPGERDDLERALRAVQDDAGPVSDVYHLWSLDAAGLPQQAADVLERGFHSLLCLAQALDAACGAGVSITVLANQLEDVTGQEALCPEKATLYGPCKVIPQEYPNLACRLIDVVLPADAAGALLLARQIVAETAAARTEAVVAYRGAHRWSKTFEPARRDTPPAQRLRRHGVYLITGGLGGVGLALARHLAQAWQAKLVLLGRSALPPRQEWSERVALAEPSDPLRRTLLALLELEALGAQVLTVQADVADPVQMAAAVAAARQRFGALNGLVHAAGAAGGGMIGLKSRAAVERVFAPKLQGSLVALAALKDEALDFVLLCSSLTAVAGGFGQADYCSANCFLDALASRAAGQDGPWVVSVNWDAWRELGMAAGQNLPDGEGIRAGDGGALLEHVLSGPAVAQLLVSTIGLERQIARTQAGEMAERLLPAPVARRQQHARPALQDAYVAPANEFEQGLAELWSEFLGIAPIGVNDHLFELGGDSLLAIQLLAKVRSAYGVELHPAGFFKNPTIAALAALVEARLIEEIERAELAVSASV</sequence>
<proteinExistence type="predicted"/>
<dbReference type="PANTHER" id="PTHR43775">
    <property type="entry name" value="FATTY ACID SYNTHASE"/>
    <property type="match status" value="1"/>
</dbReference>
<evidence type="ECO:0000259" key="5">
    <source>
        <dbReference type="PROSITE" id="PS52004"/>
    </source>
</evidence>
<dbReference type="Pfam" id="PF00109">
    <property type="entry name" value="ketoacyl-synt"/>
    <property type="match status" value="1"/>
</dbReference>
<dbReference type="InterPro" id="IPR013968">
    <property type="entry name" value="PKS_KR"/>
</dbReference>
<keyword evidence="7" id="KW-1185">Reference proteome</keyword>
<keyword evidence="3" id="KW-0808">Transferase</keyword>
<dbReference type="InterPro" id="IPR050091">
    <property type="entry name" value="PKS_NRPS_Biosynth_Enz"/>
</dbReference>
<evidence type="ECO:0000313" key="6">
    <source>
        <dbReference type="EMBL" id="MDC8759687.1"/>
    </source>
</evidence>
<dbReference type="RefSeq" id="WP_273673016.1">
    <property type="nucleotide sequence ID" value="NZ_JAQQXR010000008.1"/>
</dbReference>
<dbReference type="Pfam" id="PF08659">
    <property type="entry name" value="KR"/>
    <property type="match status" value="1"/>
</dbReference>
<dbReference type="Gene3D" id="3.30.70.3290">
    <property type="match status" value="1"/>
</dbReference>
<dbReference type="InterPro" id="IPR036736">
    <property type="entry name" value="ACP-like_sf"/>
</dbReference>
<dbReference type="InterPro" id="IPR036291">
    <property type="entry name" value="NAD(P)-bd_dom_sf"/>
</dbReference>
<dbReference type="InterPro" id="IPR014030">
    <property type="entry name" value="Ketoacyl_synth_N"/>
</dbReference>
<dbReference type="EMBL" id="JAQQXR010000008">
    <property type="protein sequence ID" value="MDC8759687.1"/>
    <property type="molecule type" value="Genomic_DNA"/>
</dbReference>
<dbReference type="Proteomes" id="UP001221208">
    <property type="component" value="Unassembled WGS sequence"/>
</dbReference>
<dbReference type="SMART" id="SM00825">
    <property type="entry name" value="PKS_KS"/>
    <property type="match status" value="1"/>
</dbReference>
<dbReference type="SUPFAM" id="SSF53901">
    <property type="entry name" value="Thiolase-like"/>
    <property type="match status" value="1"/>
</dbReference>
<dbReference type="SMART" id="SM00823">
    <property type="entry name" value="PKS_PP"/>
    <property type="match status" value="1"/>
</dbReference>
<dbReference type="Pfam" id="PF00550">
    <property type="entry name" value="PP-binding"/>
    <property type="match status" value="1"/>
</dbReference>
<dbReference type="Gene3D" id="3.40.47.10">
    <property type="match status" value="1"/>
</dbReference>
<keyword evidence="1" id="KW-0596">Phosphopantetheine</keyword>
<dbReference type="InterPro" id="IPR032821">
    <property type="entry name" value="PKS_assoc"/>
</dbReference>
<dbReference type="InterPro" id="IPR057326">
    <property type="entry name" value="KR_dom"/>
</dbReference>
<dbReference type="SUPFAM" id="SSF55048">
    <property type="entry name" value="Probable ACP-binding domain of malonyl-CoA ACP transacylase"/>
    <property type="match status" value="1"/>
</dbReference>
<dbReference type="Pfam" id="PF02801">
    <property type="entry name" value="Ketoacyl-synt_C"/>
    <property type="match status" value="1"/>
</dbReference>
<dbReference type="InterPro" id="IPR009081">
    <property type="entry name" value="PP-bd_ACP"/>
</dbReference>
<dbReference type="PROSITE" id="PS00012">
    <property type="entry name" value="PHOSPHOPANTETHEINE"/>
    <property type="match status" value="1"/>
</dbReference>
<keyword evidence="2" id="KW-0597">Phosphoprotein</keyword>
<evidence type="ECO:0000256" key="3">
    <source>
        <dbReference type="ARBA" id="ARBA00022679"/>
    </source>
</evidence>
<dbReference type="InterPro" id="IPR001227">
    <property type="entry name" value="Ac_transferase_dom_sf"/>
</dbReference>
<dbReference type="Gene3D" id="3.40.50.720">
    <property type="entry name" value="NAD(P)-binding Rossmann-like Domain"/>
    <property type="match status" value="1"/>
</dbReference>
<feature type="domain" description="Carrier" evidence="4">
    <location>
        <begin position="1421"/>
        <end position="1496"/>
    </location>
</feature>
<gene>
    <name evidence="6" type="ORF">OIK44_19060</name>
</gene>
<dbReference type="Gene3D" id="1.10.1200.10">
    <property type="entry name" value="ACP-like"/>
    <property type="match status" value="1"/>
</dbReference>
<dbReference type="PROSITE" id="PS50075">
    <property type="entry name" value="CARRIER"/>
    <property type="match status" value="1"/>
</dbReference>
<dbReference type="Gene3D" id="3.40.366.10">
    <property type="entry name" value="Malonyl-Coenzyme A Acyl Carrier Protein, domain 2"/>
    <property type="match status" value="1"/>
</dbReference>
<evidence type="ECO:0000313" key="7">
    <source>
        <dbReference type="Proteomes" id="UP001221208"/>
    </source>
</evidence>
<dbReference type="CDD" id="cd00833">
    <property type="entry name" value="PKS"/>
    <property type="match status" value="1"/>
</dbReference>
<dbReference type="InterPro" id="IPR014031">
    <property type="entry name" value="Ketoacyl_synth_C"/>
</dbReference>
<reference evidence="6 7" key="1">
    <citation type="submission" date="2022-10" db="EMBL/GenBank/DDBJ databases">
        <title>Janthinobacterium sp. hw3 Genome sequencing.</title>
        <authorList>
            <person name="Park S."/>
        </authorList>
    </citation>
    <scope>NUCLEOTIDE SEQUENCE [LARGE SCALE GENOMIC DNA]</scope>
    <source>
        <strain evidence="7">hw3</strain>
    </source>
</reference>